<keyword evidence="2" id="KW-1185">Reference proteome</keyword>
<proteinExistence type="predicted"/>
<dbReference type="AlphaFoldDB" id="A0A2W0HA37"/>
<comment type="caution">
    <text evidence="1">The sequence shown here is derived from an EMBL/GenBank/DDBJ whole genome shotgun (WGS) entry which is preliminary data.</text>
</comment>
<accession>A0A2W0HA37</accession>
<sequence>MQTNSRLAKSVYYQNIGGVCTVEKAHPDLRLIGKGRSACAFRLPCREKPTVFPQSGNIGVFFAKLQ</sequence>
<organism evidence="1 2">
    <name type="scientific">Alteribacter lacisalsi</name>
    <dbReference type="NCBI Taxonomy" id="2045244"/>
    <lineage>
        <taxon>Bacteria</taxon>
        <taxon>Bacillati</taxon>
        <taxon>Bacillota</taxon>
        <taxon>Bacilli</taxon>
        <taxon>Bacillales</taxon>
        <taxon>Bacillaceae</taxon>
        <taxon>Alteribacter</taxon>
    </lineage>
</organism>
<evidence type="ECO:0000313" key="2">
    <source>
        <dbReference type="Proteomes" id="UP000248066"/>
    </source>
</evidence>
<evidence type="ECO:0000313" key="1">
    <source>
        <dbReference type="EMBL" id="PYZ97771.1"/>
    </source>
</evidence>
<gene>
    <name evidence="1" type="ORF">CR205_04030</name>
</gene>
<dbReference type="EMBL" id="PDOF01000001">
    <property type="protein sequence ID" value="PYZ97771.1"/>
    <property type="molecule type" value="Genomic_DNA"/>
</dbReference>
<reference evidence="1 2" key="1">
    <citation type="submission" date="2017-10" db="EMBL/GenBank/DDBJ databases">
        <title>Bacillus sp. nov., a halophilic bacterium isolated from a Yangshapao Lake.</title>
        <authorList>
            <person name="Wang H."/>
        </authorList>
    </citation>
    <scope>NUCLEOTIDE SEQUENCE [LARGE SCALE GENOMIC DNA]</scope>
    <source>
        <strain evidence="1 2">YSP-3</strain>
    </source>
</reference>
<protein>
    <submittedName>
        <fullName evidence="1">Uncharacterized protein</fullName>
    </submittedName>
</protein>
<name>A0A2W0HA37_9BACI</name>
<dbReference type="Proteomes" id="UP000248066">
    <property type="component" value="Unassembled WGS sequence"/>
</dbReference>